<proteinExistence type="predicted"/>
<dbReference type="CDD" id="cd21140">
    <property type="entry name" value="Cas6_I-like"/>
    <property type="match status" value="1"/>
</dbReference>
<evidence type="ECO:0000313" key="2">
    <source>
        <dbReference type="EMBL" id="TGN99986.1"/>
    </source>
</evidence>
<dbReference type="EMBL" id="JSZA02000158">
    <property type="protein sequence ID" value="TGN99986.1"/>
    <property type="molecule type" value="Genomic_DNA"/>
</dbReference>
<dbReference type="InterPro" id="IPR049435">
    <property type="entry name" value="Cas_Cas6_C"/>
</dbReference>
<keyword evidence="3" id="KW-1185">Reference proteome</keyword>
<evidence type="ECO:0000259" key="1">
    <source>
        <dbReference type="Pfam" id="PF01881"/>
    </source>
</evidence>
<organism evidence="2 3">
    <name type="scientific">Candidatus Thiomargarita nelsonii</name>
    <dbReference type="NCBI Taxonomy" id="1003181"/>
    <lineage>
        <taxon>Bacteria</taxon>
        <taxon>Pseudomonadati</taxon>
        <taxon>Pseudomonadota</taxon>
        <taxon>Gammaproteobacteria</taxon>
        <taxon>Thiotrichales</taxon>
        <taxon>Thiotrichaceae</taxon>
        <taxon>Thiomargarita</taxon>
    </lineage>
</organism>
<accession>A0A4E0RC91</accession>
<dbReference type="Gene3D" id="3.30.70.1900">
    <property type="match status" value="1"/>
</dbReference>
<dbReference type="AlphaFoldDB" id="A0A4E0RC91"/>
<gene>
    <name evidence="2" type="ORF">PN36_26650</name>
</gene>
<evidence type="ECO:0000313" key="3">
    <source>
        <dbReference type="Proteomes" id="UP000030428"/>
    </source>
</evidence>
<name>A0A4E0RC91_9GAMM</name>
<dbReference type="Pfam" id="PF01881">
    <property type="entry name" value="Cas_Cas6_C"/>
    <property type="match status" value="1"/>
</dbReference>
<comment type="caution">
    <text evidence="2">The sequence shown here is derived from an EMBL/GenBank/DDBJ whole genome shotgun (WGS) entry which is preliminary data.</text>
</comment>
<dbReference type="Proteomes" id="UP000030428">
    <property type="component" value="Unassembled WGS sequence"/>
</dbReference>
<reference evidence="2 3" key="1">
    <citation type="journal article" date="2016" name="Front. Microbiol.">
        <title>Single-Cell (Meta-)Genomics of a Dimorphic Candidatus Thiomargarita nelsonii Reveals Genomic Plasticity.</title>
        <authorList>
            <person name="Flood B.E."/>
            <person name="Fliss P."/>
            <person name="Jones D.S."/>
            <person name="Dick G.J."/>
            <person name="Jain S."/>
            <person name="Kaster A.K."/>
            <person name="Winkel M."/>
            <person name="Mussmann M."/>
            <person name="Bailey J."/>
        </authorList>
    </citation>
    <scope>NUCLEOTIDE SEQUENCE [LARGE SCALE GENOMIC DNA]</scope>
    <source>
        <strain evidence="2">Hydrate Ridge</strain>
    </source>
</reference>
<protein>
    <submittedName>
        <fullName evidence="2">CRISPR-associated protein Cas6</fullName>
    </submittedName>
</protein>
<sequence>MRRIRIILPKKADIHYKYLDILHDAIVNAWIAAGAQKEQILDMSALPWNFAALGGHNKQGNKKVHTLVISTPDASLAKILRHLNPEEIRYARASTIENVNFADAQISIEDDPIMPNQNALGVLMLSPLAISDKTVTKGKRWHKDLSKVDLSAAINHRLSRFAGRDIKLVVQVDSLYLRCNPEHSVLVPTKLMRNSKKVFVIGMSAPLVLAGSEHDLRFAWYAGLGEKNRNGFGCIGLAEQGVGR</sequence>
<feature type="domain" description="CRISPR associated protein Cas6 C-terminal" evidence="1">
    <location>
        <begin position="120"/>
        <end position="235"/>
    </location>
</feature>